<feature type="compositionally biased region" description="Basic and acidic residues" evidence="3">
    <location>
        <begin position="620"/>
        <end position="629"/>
    </location>
</feature>
<feature type="compositionally biased region" description="Basic and acidic residues" evidence="3">
    <location>
        <begin position="486"/>
        <end position="495"/>
    </location>
</feature>
<reference evidence="5 6" key="1">
    <citation type="journal article" date="2018" name="Plant J.">
        <title>Genome sequences of Chlorella sorokiniana UTEX 1602 and Micractinium conductrix SAG 241.80: implications to maltose excretion by a green alga.</title>
        <authorList>
            <person name="Arriola M.B."/>
            <person name="Velmurugan N."/>
            <person name="Zhang Y."/>
            <person name="Plunkett M.H."/>
            <person name="Hondzo H."/>
            <person name="Barney B.M."/>
        </authorList>
    </citation>
    <scope>NUCLEOTIDE SEQUENCE [LARGE SCALE GENOMIC DNA]</scope>
    <source>
        <strain evidence="6">UTEX 1602</strain>
    </source>
</reference>
<feature type="compositionally biased region" description="Low complexity" evidence="3">
    <location>
        <begin position="836"/>
        <end position="858"/>
    </location>
</feature>
<keyword evidence="1" id="KW-0479">Metal-binding</keyword>
<evidence type="ECO:0000313" key="5">
    <source>
        <dbReference type="EMBL" id="PRW39373.1"/>
    </source>
</evidence>
<feature type="compositionally biased region" description="Low complexity" evidence="3">
    <location>
        <begin position="780"/>
        <end position="798"/>
    </location>
</feature>
<dbReference type="OrthoDB" id="10649788at2759"/>
<organism evidence="5 6">
    <name type="scientific">Chlorella sorokiniana</name>
    <name type="common">Freshwater green alga</name>
    <dbReference type="NCBI Taxonomy" id="3076"/>
    <lineage>
        <taxon>Eukaryota</taxon>
        <taxon>Viridiplantae</taxon>
        <taxon>Chlorophyta</taxon>
        <taxon>core chlorophytes</taxon>
        <taxon>Trebouxiophyceae</taxon>
        <taxon>Chlorellales</taxon>
        <taxon>Chlorellaceae</taxon>
        <taxon>Chlorella clade</taxon>
        <taxon>Chlorella</taxon>
    </lineage>
</organism>
<feature type="region of interest" description="Disordered" evidence="3">
    <location>
        <begin position="768"/>
        <end position="870"/>
    </location>
</feature>
<keyword evidence="6" id="KW-1185">Reference proteome</keyword>
<feature type="domain" description="HIRAN" evidence="4">
    <location>
        <begin position="6"/>
        <end position="107"/>
    </location>
</feature>
<feature type="region of interest" description="Disordered" evidence="3">
    <location>
        <begin position="122"/>
        <end position="159"/>
    </location>
</feature>
<feature type="compositionally biased region" description="Pro residues" evidence="3">
    <location>
        <begin position="825"/>
        <end position="835"/>
    </location>
</feature>
<comment type="caution">
    <text evidence="5">The sequence shown here is derived from an EMBL/GenBank/DDBJ whole genome shotgun (WGS) entry which is preliminary data.</text>
</comment>
<proteinExistence type="predicted"/>
<gene>
    <name evidence="5" type="ORF">C2E21_7082</name>
</gene>
<dbReference type="InterPro" id="IPR014905">
    <property type="entry name" value="HIRAN"/>
</dbReference>
<sequence length="1187" mass="123194">MPWVLIGEIHTQVVGCNHYRASKPQSDGVALAFQHNPDNPWDENAIAVHNGEACTKKTHIGHLPRDVAKMLAAWMDDGPSHAEPLQKWLASVAHGFKPVKLLAPAQKAPAAAAGVKRERCAAAKGEQGAEQREARSVKPRPSSQELAAPALESQEEFGEGEPLALPAVNVEPANIELGSRQVFHGQVWLGFDEKGAATIAGTEGTPLEGVLHTWPVLRRQPGKVGRWSSPPLDDLERYFLARALQHMASMAEDCKGMPAPYPLDLIVPLRFRPCAHDGTPLDGPMIATGGRPQNAGRQYFAARGAGTPKAPGEQKKPQQRPRAAPSSSTAAQATLEDQGEAQGAGSPPSAAEERKMAAARKYSREELLGLRDSPGCRDLPPGLDADDLSDLQESCFFDKAPTPDAGIYLGPQRGPGGPGARAPFGAGPARRPAAGPAGPIHSRLIEEDERGAYQRTNSGQLQTAFGSSPSKPQAIAARGAGGRFADPSKMDRWDSQKLAAGAAAPARDPDNWQQQKARGAGGGAGDNWRAGANAGGVRASLDAQRAGSGWGGAAGNNELARSGSSAPKDNGGGRWVKDDDDWRARKQTGALPEPRYDWSDNRAQAAAAPGAAARGPPPGFHDRGERAPEWADSDAGMRPRMTAADIEAERLRMQEQWKKQGGNARAAAESSMAEIMTDDDIMSMMQEEQDKQARAGGPTANGKPADAPKAGQHVDVAALLGGRPQPGSPGGIGSPASAAGSERSGAEGVRSRFANFFKLEEAPALGMAAAAAGGPGAPGGPNSQQLSFQQQLSRAAAAGGQREMPAMPTAHMATPGEIEQRLPAGAPPGGAPPPGQARDAGQALLAMLKQQQAAQRAAAGGGQAPRQVLPPNAVSAADVTVLEEADKVARLTALQGLDDDMLGETRSPPPAAAQVPPQQQQRGPLPPGMQLPPGGMPPPHGPGQHGPPHPGMPGYGGQLPPGMMPPGMHMGPPPPGAPFPPHGMQHMGPGPMPPGMQHGPPPPGMQYRPPGGAGMQYRPPGVLPPQPGLPPGMQPHQPSQQAQQAQQNALLAQLLAAQAASRGAPPQQQPAVQPGQQINLAALLGAAGNPGMQLPPMPQTALNPAQLQGLRPPGGMMPPGMHGGPGPALPHGINPQLLQQLQMQQQGLQRPMPPPMQHLPPQQQLSSAQLMAALGLAQGGMPQQGLR</sequence>
<dbReference type="SMART" id="SM00910">
    <property type="entry name" value="HIRAN"/>
    <property type="match status" value="1"/>
</dbReference>
<feature type="region of interest" description="Disordered" evidence="3">
    <location>
        <begin position="461"/>
        <end position="748"/>
    </location>
</feature>
<dbReference type="AlphaFoldDB" id="A0A2P6TJG6"/>
<feature type="compositionally biased region" description="Basic and acidic residues" evidence="3">
    <location>
        <begin position="575"/>
        <end position="584"/>
    </location>
</feature>
<dbReference type="Proteomes" id="UP000239899">
    <property type="component" value="Unassembled WGS sequence"/>
</dbReference>
<feature type="compositionally biased region" description="Pro residues" evidence="3">
    <location>
        <begin position="971"/>
        <end position="981"/>
    </location>
</feature>
<accession>A0A2P6TJG6</accession>
<evidence type="ECO:0000256" key="2">
    <source>
        <dbReference type="ARBA" id="ARBA00022801"/>
    </source>
</evidence>
<dbReference type="STRING" id="3076.A0A2P6TJG6"/>
<evidence type="ECO:0000256" key="3">
    <source>
        <dbReference type="SAM" id="MobiDB-lite"/>
    </source>
</evidence>
<name>A0A2P6TJG6_CHLSO</name>
<feature type="region of interest" description="Disordered" evidence="3">
    <location>
        <begin position="1142"/>
        <end position="1165"/>
    </location>
</feature>
<evidence type="ECO:0000259" key="4">
    <source>
        <dbReference type="SMART" id="SM00910"/>
    </source>
</evidence>
<feature type="compositionally biased region" description="Low complexity" evidence="3">
    <location>
        <begin position="420"/>
        <end position="439"/>
    </location>
</feature>
<feature type="compositionally biased region" description="Low complexity" evidence="3">
    <location>
        <begin position="912"/>
        <end position="923"/>
    </location>
</feature>
<feature type="region of interest" description="Disordered" evidence="3">
    <location>
        <begin position="407"/>
        <end position="439"/>
    </location>
</feature>
<dbReference type="EMBL" id="LHPG02000014">
    <property type="protein sequence ID" value="PRW39373.1"/>
    <property type="molecule type" value="Genomic_DNA"/>
</dbReference>
<dbReference type="Gene3D" id="3.30.70.2330">
    <property type="match status" value="1"/>
</dbReference>
<evidence type="ECO:0000313" key="6">
    <source>
        <dbReference type="Proteomes" id="UP000239899"/>
    </source>
</evidence>
<dbReference type="GO" id="GO:0003676">
    <property type="term" value="F:nucleic acid binding"/>
    <property type="evidence" value="ECO:0007669"/>
    <property type="project" value="InterPro"/>
</dbReference>
<dbReference type="GO" id="GO:0016818">
    <property type="term" value="F:hydrolase activity, acting on acid anhydrides, in phosphorus-containing anhydrides"/>
    <property type="evidence" value="ECO:0007669"/>
    <property type="project" value="InterPro"/>
</dbReference>
<feature type="compositionally biased region" description="Low complexity" evidence="3">
    <location>
        <begin position="526"/>
        <end position="536"/>
    </location>
</feature>
<evidence type="ECO:0000256" key="1">
    <source>
        <dbReference type="ARBA" id="ARBA00022723"/>
    </source>
</evidence>
<feature type="compositionally biased region" description="Basic and acidic residues" evidence="3">
    <location>
        <begin position="122"/>
        <end position="136"/>
    </location>
</feature>
<feature type="compositionally biased region" description="Polar residues" evidence="3">
    <location>
        <begin position="461"/>
        <end position="471"/>
    </location>
</feature>
<feature type="region of interest" description="Disordered" evidence="3">
    <location>
        <begin position="896"/>
        <end position="986"/>
    </location>
</feature>
<feature type="compositionally biased region" description="Basic and acidic residues" evidence="3">
    <location>
        <begin position="647"/>
        <end position="658"/>
    </location>
</feature>
<keyword evidence="2" id="KW-0378">Hydrolase</keyword>
<feature type="region of interest" description="Disordered" evidence="3">
    <location>
        <begin position="303"/>
        <end position="358"/>
    </location>
</feature>
<feature type="compositionally biased region" description="Low complexity" evidence="3">
    <location>
        <begin position="602"/>
        <end position="614"/>
    </location>
</feature>
<feature type="compositionally biased region" description="Pro residues" evidence="3">
    <location>
        <begin position="924"/>
        <end position="951"/>
    </location>
</feature>
<feature type="compositionally biased region" description="Low complexity" evidence="3">
    <location>
        <begin position="734"/>
        <end position="748"/>
    </location>
</feature>
<dbReference type="GO" id="GO:0008270">
    <property type="term" value="F:zinc ion binding"/>
    <property type="evidence" value="ECO:0007669"/>
    <property type="project" value="InterPro"/>
</dbReference>
<feature type="compositionally biased region" description="Low complexity" evidence="3">
    <location>
        <begin position="960"/>
        <end position="970"/>
    </location>
</feature>
<feature type="compositionally biased region" description="Low complexity" evidence="3">
    <location>
        <begin position="320"/>
        <end position="334"/>
    </location>
</feature>
<protein>
    <submittedName>
        <fullName evidence="5">Transcription activator BRG1</fullName>
    </submittedName>
</protein>
<dbReference type="Pfam" id="PF08797">
    <property type="entry name" value="HIRAN"/>
    <property type="match status" value="1"/>
</dbReference>